<accession>A0A7J3ZL99</accession>
<dbReference type="Gene3D" id="3.40.640.10">
    <property type="entry name" value="Type I PLP-dependent aspartate aminotransferase-like (Major domain)"/>
    <property type="match status" value="1"/>
</dbReference>
<dbReference type="InterPro" id="IPR020578">
    <property type="entry name" value="Aminotrans_V_PyrdxlP_BS"/>
</dbReference>
<dbReference type="GO" id="GO:0019265">
    <property type="term" value="P:glycine biosynthetic process, by transamination of glyoxylate"/>
    <property type="evidence" value="ECO:0007669"/>
    <property type="project" value="TreeGrafter"/>
</dbReference>
<dbReference type="InterPro" id="IPR015421">
    <property type="entry name" value="PyrdxlP-dep_Trfase_major"/>
</dbReference>
<gene>
    <name evidence="7" type="ORF">ENM78_05040</name>
</gene>
<evidence type="ECO:0000313" key="7">
    <source>
        <dbReference type="EMBL" id="HHQ80794.1"/>
    </source>
</evidence>
<comment type="cofactor">
    <cofactor evidence="1 5">
        <name>pyridoxal 5'-phosphate</name>
        <dbReference type="ChEBI" id="CHEBI:597326"/>
    </cofactor>
</comment>
<keyword evidence="7" id="KW-0032">Aminotransferase</keyword>
<dbReference type="PIRSF" id="PIRSF000524">
    <property type="entry name" value="SPT"/>
    <property type="match status" value="1"/>
</dbReference>
<evidence type="ECO:0000256" key="3">
    <source>
        <dbReference type="ARBA" id="ARBA00022898"/>
    </source>
</evidence>
<dbReference type="PANTHER" id="PTHR21152">
    <property type="entry name" value="AMINOTRANSFERASE CLASS V"/>
    <property type="match status" value="1"/>
</dbReference>
<dbReference type="InterPro" id="IPR000192">
    <property type="entry name" value="Aminotrans_V_dom"/>
</dbReference>
<keyword evidence="7" id="KW-0808">Transferase</keyword>
<reference evidence="7" key="1">
    <citation type="journal article" date="2020" name="mSystems">
        <title>Genome- and Community-Level Interaction Insights into Carbon Utilization and Element Cycling Functions of Hydrothermarchaeota in Hydrothermal Sediment.</title>
        <authorList>
            <person name="Zhou Z."/>
            <person name="Liu Y."/>
            <person name="Xu W."/>
            <person name="Pan J."/>
            <person name="Luo Z.H."/>
            <person name="Li M."/>
        </authorList>
    </citation>
    <scope>NUCLEOTIDE SEQUENCE [LARGE SCALE GENOMIC DNA]</scope>
    <source>
        <strain evidence="7">SpSt-1116</strain>
    </source>
</reference>
<feature type="domain" description="Aminotransferase class V" evidence="6">
    <location>
        <begin position="29"/>
        <end position="354"/>
    </location>
</feature>
<comment type="similarity">
    <text evidence="2 4">Belongs to the class-V pyridoxal-phosphate-dependent aminotransferase family.</text>
</comment>
<dbReference type="InterPro" id="IPR024169">
    <property type="entry name" value="SP_NH2Trfase/AEP_transaminase"/>
</dbReference>
<dbReference type="EMBL" id="DRZC01000073">
    <property type="protein sequence ID" value="HHQ80794.1"/>
    <property type="molecule type" value="Genomic_DNA"/>
</dbReference>
<evidence type="ECO:0000256" key="1">
    <source>
        <dbReference type="ARBA" id="ARBA00001933"/>
    </source>
</evidence>
<dbReference type="GO" id="GO:0004760">
    <property type="term" value="F:L-serine-pyruvate transaminase activity"/>
    <property type="evidence" value="ECO:0007669"/>
    <property type="project" value="TreeGrafter"/>
</dbReference>
<dbReference type="AlphaFoldDB" id="A0A7J3ZL99"/>
<sequence length="367" mass="39957">MENGHEEARKKLLTPGPVELHPRVLAAMSRQVVSHRSSEFRSLFREVLEMLKNVYVSNEARIALLAGTGTTAVDAMVFSMVEPGDRVLLLSFGEFGKRMEETLKARGCVVDVVEKALGDSVSFSDIAGMLDGGRDYKALFSVYNETSTGARLSDIVSIARRAKERGMYVCIDAVSALAGEALSMDEWGLDAVASCSHKCIGGPPGVSFVALSRDATARVCSTRGKPIFLDLCRYLKFEEKGETPFTPALNPLYGLHEALKLLEEEGLQERWRRIFKLSGRLYRGAEKLGFKPFPRAEVRSHTIAALVPPGGISAAEVIARLERCGFIVAGGMGPLKGKIMRVGVMGYVGESDIELLLNALEDVVRGD</sequence>
<dbReference type="InterPro" id="IPR015424">
    <property type="entry name" value="PyrdxlP-dep_Trfase"/>
</dbReference>
<dbReference type="PANTHER" id="PTHR21152:SF39">
    <property type="entry name" value="SOLUBLE HYDROGENASE, SMALL SUBUNIT"/>
    <property type="match status" value="1"/>
</dbReference>
<evidence type="ECO:0000256" key="4">
    <source>
        <dbReference type="RuleBase" id="RU004075"/>
    </source>
</evidence>
<dbReference type="Pfam" id="PF00266">
    <property type="entry name" value="Aminotran_5"/>
    <property type="match status" value="1"/>
</dbReference>
<keyword evidence="3" id="KW-0663">Pyridoxal phosphate</keyword>
<comment type="caution">
    <text evidence="7">The sequence shown here is derived from an EMBL/GenBank/DDBJ whole genome shotgun (WGS) entry which is preliminary data.</text>
</comment>
<evidence type="ECO:0000256" key="2">
    <source>
        <dbReference type="ARBA" id="ARBA00009236"/>
    </source>
</evidence>
<protein>
    <submittedName>
        <fullName evidence="7">Alanine--glyoxylate aminotransferase family protein</fullName>
    </submittedName>
</protein>
<dbReference type="PROSITE" id="PS00595">
    <property type="entry name" value="AA_TRANSFER_CLASS_5"/>
    <property type="match status" value="1"/>
</dbReference>
<evidence type="ECO:0000259" key="6">
    <source>
        <dbReference type="Pfam" id="PF00266"/>
    </source>
</evidence>
<dbReference type="InterPro" id="IPR015422">
    <property type="entry name" value="PyrdxlP-dep_Trfase_small"/>
</dbReference>
<name>A0A7J3ZL99_9CREN</name>
<dbReference type="GO" id="GO:0008453">
    <property type="term" value="F:alanine-glyoxylate transaminase activity"/>
    <property type="evidence" value="ECO:0007669"/>
    <property type="project" value="TreeGrafter"/>
</dbReference>
<evidence type="ECO:0000256" key="5">
    <source>
        <dbReference type="RuleBase" id="RU004504"/>
    </source>
</evidence>
<dbReference type="SUPFAM" id="SSF53383">
    <property type="entry name" value="PLP-dependent transferases"/>
    <property type="match status" value="1"/>
</dbReference>
<dbReference type="Gene3D" id="3.90.1150.10">
    <property type="entry name" value="Aspartate Aminotransferase, domain 1"/>
    <property type="match status" value="1"/>
</dbReference>
<organism evidence="7">
    <name type="scientific">Fervidicoccus fontis</name>
    <dbReference type="NCBI Taxonomy" id="683846"/>
    <lineage>
        <taxon>Archaea</taxon>
        <taxon>Thermoproteota</taxon>
        <taxon>Thermoprotei</taxon>
        <taxon>Fervidicoccales</taxon>
        <taxon>Fervidicoccaceae</taxon>
        <taxon>Fervidicoccus</taxon>
    </lineage>
</organism>
<proteinExistence type="inferred from homology"/>